<organism evidence="1 2">
    <name type="scientific">Anopheles farauti</name>
    <dbReference type="NCBI Taxonomy" id="69004"/>
    <lineage>
        <taxon>Eukaryota</taxon>
        <taxon>Metazoa</taxon>
        <taxon>Ecdysozoa</taxon>
        <taxon>Arthropoda</taxon>
        <taxon>Hexapoda</taxon>
        <taxon>Insecta</taxon>
        <taxon>Pterygota</taxon>
        <taxon>Neoptera</taxon>
        <taxon>Endopterygota</taxon>
        <taxon>Diptera</taxon>
        <taxon>Nematocera</taxon>
        <taxon>Culicoidea</taxon>
        <taxon>Culicidae</taxon>
        <taxon>Anophelinae</taxon>
        <taxon>Anopheles</taxon>
    </lineage>
</organism>
<keyword evidence="2" id="KW-1185">Reference proteome</keyword>
<proteinExistence type="predicted"/>
<sequence>MAVHELPPVDNHATLSPHAEGFSIQQGSSIILTERIWECGRARALRKEVATGNQIFVRCHIHHAVPYSFDFAEHSQQIFARQLTQFLARPRCERCAVGVRTVRQHIEQVGILGDIVQPNGSVRNSVKVSTKTDMIGAGDSFNVVEMV</sequence>
<reference evidence="2" key="1">
    <citation type="submission" date="2014-01" db="EMBL/GenBank/DDBJ databases">
        <title>The Genome Sequence of Anopheles farauti FAR1 (V2).</title>
        <authorList>
            <consortium name="The Broad Institute Genomics Platform"/>
            <person name="Neafsey D.E."/>
            <person name="Besansky N."/>
            <person name="Howell P."/>
            <person name="Walton C."/>
            <person name="Young S.K."/>
            <person name="Zeng Q."/>
            <person name="Gargeya S."/>
            <person name="Fitzgerald M."/>
            <person name="Haas B."/>
            <person name="Abouelleil A."/>
            <person name="Allen A.W."/>
            <person name="Alvarado L."/>
            <person name="Arachchi H.M."/>
            <person name="Berlin A.M."/>
            <person name="Chapman S.B."/>
            <person name="Gainer-Dewar J."/>
            <person name="Goldberg J."/>
            <person name="Griggs A."/>
            <person name="Gujja S."/>
            <person name="Hansen M."/>
            <person name="Howarth C."/>
            <person name="Imamovic A."/>
            <person name="Ireland A."/>
            <person name="Larimer J."/>
            <person name="McCowan C."/>
            <person name="Murphy C."/>
            <person name="Pearson M."/>
            <person name="Poon T.W."/>
            <person name="Priest M."/>
            <person name="Roberts A."/>
            <person name="Saif S."/>
            <person name="Shea T."/>
            <person name="Sisk P."/>
            <person name="Sykes S."/>
            <person name="Wortman J."/>
            <person name="Nusbaum C."/>
            <person name="Birren B."/>
        </authorList>
    </citation>
    <scope>NUCLEOTIDE SEQUENCE [LARGE SCALE GENOMIC DNA]</scope>
    <source>
        <strain evidence="2">FAR1</strain>
    </source>
</reference>
<dbReference type="EMBL" id="AXCN02001069">
    <property type="status" value="NOT_ANNOTATED_CDS"/>
    <property type="molecule type" value="Genomic_DNA"/>
</dbReference>
<evidence type="ECO:0000313" key="2">
    <source>
        <dbReference type="Proteomes" id="UP000075886"/>
    </source>
</evidence>
<reference evidence="1" key="2">
    <citation type="submission" date="2020-05" db="UniProtKB">
        <authorList>
            <consortium name="EnsemblMetazoa"/>
        </authorList>
    </citation>
    <scope>IDENTIFICATION</scope>
    <source>
        <strain evidence="1">FAR1</strain>
    </source>
</reference>
<evidence type="ECO:0000313" key="1">
    <source>
        <dbReference type="EnsemblMetazoa" id="AFAF014508-PA"/>
    </source>
</evidence>
<dbReference type="VEuPathDB" id="VectorBase:AFAF014508"/>
<name>A0A182QPX6_9DIPT</name>
<dbReference type="Proteomes" id="UP000075886">
    <property type="component" value="Unassembled WGS sequence"/>
</dbReference>
<protein>
    <submittedName>
        <fullName evidence="1">Uncharacterized protein</fullName>
    </submittedName>
</protein>
<dbReference type="AlphaFoldDB" id="A0A182QPX6"/>
<accession>A0A182QPX6</accession>
<dbReference type="EnsemblMetazoa" id="AFAF014508-RA">
    <property type="protein sequence ID" value="AFAF014508-PA"/>
    <property type="gene ID" value="AFAF014508"/>
</dbReference>